<keyword evidence="1 9" id="KW-0812">Transmembrane</keyword>
<feature type="transmembrane region" description="Helical" evidence="9">
    <location>
        <begin position="21"/>
        <end position="39"/>
    </location>
</feature>
<evidence type="ECO:0000256" key="5">
    <source>
        <dbReference type="ARBA" id="ARBA00034746"/>
    </source>
</evidence>
<dbReference type="GO" id="GO:0032469">
    <property type="term" value="P:endoplasmic reticulum calcium ion homeostasis"/>
    <property type="evidence" value="ECO:0007669"/>
    <property type="project" value="InterPro"/>
</dbReference>
<evidence type="ECO:0000256" key="6">
    <source>
        <dbReference type="ARBA" id="ARBA00034875"/>
    </source>
</evidence>
<feature type="transmembrane region" description="Helical" evidence="9">
    <location>
        <begin position="174"/>
        <end position="193"/>
    </location>
</feature>
<evidence type="ECO:0000256" key="2">
    <source>
        <dbReference type="ARBA" id="ARBA00022989"/>
    </source>
</evidence>
<dbReference type="GO" id="GO:0030867">
    <property type="term" value="C:rough endoplasmic reticulum membrane"/>
    <property type="evidence" value="ECO:0007669"/>
    <property type="project" value="UniProtKB-SubCell"/>
</dbReference>
<evidence type="ECO:0000256" key="9">
    <source>
        <dbReference type="SAM" id="Phobius"/>
    </source>
</evidence>
<dbReference type="PANTHER" id="PTHR12883">
    <property type="entry name" value="ADIPOCYTE-SPECIFIC PROTEIN 4-RELATED"/>
    <property type="match status" value="1"/>
</dbReference>
<dbReference type="EMBL" id="CAXIEN010000090">
    <property type="protein sequence ID" value="CAL1275991.1"/>
    <property type="molecule type" value="Genomic_DNA"/>
</dbReference>
<keyword evidence="2 9" id="KW-1133">Transmembrane helix</keyword>
<protein>
    <recommendedName>
        <fullName evidence="6">PAT complex subunit CCDC47</fullName>
    </recommendedName>
    <alternativeName>
        <fullName evidence="7">Coiled-coil domain-containing protein 47</fullName>
    </alternativeName>
</protein>
<feature type="compositionally biased region" description="Basic and acidic residues" evidence="8">
    <location>
        <begin position="464"/>
        <end position="497"/>
    </location>
</feature>
<feature type="transmembrane region" description="Helical" evidence="9">
    <location>
        <begin position="51"/>
        <end position="69"/>
    </location>
</feature>
<proteinExistence type="inferred from homology"/>
<accession>A0AAV1ZVW9</accession>
<sequence length="514" mass="59728">MSNNPKEETKQLSPCKVLQAIAIYNTFSSFIYIYIFQISAINLNHLCRMQYHYFIFPVFVLLISSGLAANHHKAEIEDNEFAEFEEFDEDDELVIKEDESAKLNAESKISPPPQSFDDEVQIEEDSEEFEHFQDEEEFEGLDQEVPLVKGKASEKPDLKITKVPLHLRRNWESFYLEFLMIAGLLVYFINFIAGRNKNQKLAMAWFNSHRQILENNFALVGDDGKKEIESPGIQKESENIYTLWCSGRVCVEGMLVELKFLKRQDLVSVMANMFRPASDQILIKVTMNADAMDNFVFCLANKKTAARLLKEMSDLSTYCPEKKSVDRLGIPESFVMMSELGEASSAMLDSKLITVLQKYSECIDFIHFSDQFSGPKVQDDAQLTKLPDTKKMLLFGFNIPGKGKTTPEIMENMKPLLQLVFYSIEKVKRFKLSKEAKAKAEKNRQRVEEVFLKNTHAQRQEAAQARREEKRRAEKEKMMNEEDPDKQRKWEEREHRRELKRKAPKMKQLKVKTL</sequence>
<dbReference type="GO" id="GO:0005509">
    <property type="term" value="F:calcium ion binding"/>
    <property type="evidence" value="ECO:0007669"/>
    <property type="project" value="InterPro"/>
</dbReference>
<comment type="caution">
    <text evidence="10">The sequence shown here is derived from an EMBL/GenBank/DDBJ whole genome shotgun (WGS) entry which is preliminary data.</text>
</comment>
<dbReference type="AlphaFoldDB" id="A0AAV1ZVW9"/>
<evidence type="ECO:0000256" key="3">
    <source>
        <dbReference type="ARBA" id="ARBA00023136"/>
    </source>
</evidence>
<reference evidence="10 11" key="1">
    <citation type="submission" date="2024-04" db="EMBL/GenBank/DDBJ databases">
        <authorList>
            <person name="Rising A."/>
            <person name="Reimegard J."/>
            <person name="Sonavane S."/>
            <person name="Akerstrom W."/>
            <person name="Nylinder S."/>
            <person name="Hedman E."/>
            <person name="Kallberg Y."/>
        </authorList>
    </citation>
    <scope>NUCLEOTIDE SEQUENCE [LARGE SCALE GENOMIC DNA]</scope>
</reference>
<evidence type="ECO:0000256" key="4">
    <source>
        <dbReference type="ARBA" id="ARBA00034697"/>
    </source>
</evidence>
<name>A0AAV1ZVW9_9ARAC</name>
<organism evidence="10 11">
    <name type="scientific">Larinioides sclopetarius</name>
    <dbReference type="NCBI Taxonomy" id="280406"/>
    <lineage>
        <taxon>Eukaryota</taxon>
        <taxon>Metazoa</taxon>
        <taxon>Ecdysozoa</taxon>
        <taxon>Arthropoda</taxon>
        <taxon>Chelicerata</taxon>
        <taxon>Arachnida</taxon>
        <taxon>Araneae</taxon>
        <taxon>Araneomorphae</taxon>
        <taxon>Entelegynae</taxon>
        <taxon>Araneoidea</taxon>
        <taxon>Araneidae</taxon>
        <taxon>Larinioides</taxon>
    </lineage>
</organism>
<dbReference type="Proteomes" id="UP001497382">
    <property type="component" value="Unassembled WGS sequence"/>
</dbReference>
<keyword evidence="11" id="KW-1185">Reference proteome</keyword>
<evidence type="ECO:0000256" key="7">
    <source>
        <dbReference type="ARBA" id="ARBA00034902"/>
    </source>
</evidence>
<dbReference type="InterPro" id="IPR012879">
    <property type="entry name" value="CCDC47"/>
</dbReference>
<evidence type="ECO:0000256" key="1">
    <source>
        <dbReference type="ARBA" id="ARBA00022692"/>
    </source>
</evidence>
<feature type="compositionally biased region" description="Basic residues" evidence="8">
    <location>
        <begin position="498"/>
        <end position="514"/>
    </location>
</feature>
<feature type="region of interest" description="Disordered" evidence="8">
    <location>
        <begin position="449"/>
        <end position="514"/>
    </location>
</feature>
<gene>
    <name evidence="10" type="ORF">LARSCL_LOCUS8413</name>
</gene>
<dbReference type="PANTHER" id="PTHR12883:SF0">
    <property type="entry name" value="PAT COMPLEX SUBUNIT CCDC47"/>
    <property type="match status" value="1"/>
</dbReference>
<comment type="similarity">
    <text evidence="5">Belongs to the CCDC47 family.</text>
</comment>
<dbReference type="Pfam" id="PF07946">
    <property type="entry name" value="CCDC47"/>
    <property type="match status" value="1"/>
</dbReference>
<evidence type="ECO:0000256" key="8">
    <source>
        <dbReference type="SAM" id="MobiDB-lite"/>
    </source>
</evidence>
<keyword evidence="3 9" id="KW-0472">Membrane</keyword>
<comment type="subcellular location">
    <subcellularLocation>
        <location evidence="4">Rough endoplasmic reticulum membrane</location>
        <topology evidence="4">Single-pass type I membrane protein</topology>
    </subcellularLocation>
</comment>
<evidence type="ECO:0000313" key="10">
    <source>
        <dbReference type="EMBL" id="CAL1275991.1"/>
    </source>
</evidence>
<evidence type="ECO:0000313" key="11">
    <source>
        <dbReference type="Proteomes" id="UP001497382"/>
    </source>
</evidence>